<keyword evidence="1" id="KW-0472">Membrane</keyword>
<dbReference type="Proteomes" id="UP000693970">
    <property type="component" value="Unassembled WGS sequence"/>
</dbReference>
<sequence length="87" mass="10353">MWQANDYFFIYSSLIIGALPTIFCISKLLYKIKTPRFGVVFHYRCTTGRNKHVKRLCLPINFFFLLHHNKWIVRLEAPKEMTQSPCT</sequence>
<keyword evidence="1" id="KW-0812">Transmembrane</keyword>
<name>A0A9K3LHZ5_9STRA</name>
<reference evidence="2" key="1">
    <citation type="journal article" date="2021" name="Sci. Rep.">
        <title>Diploid genomic architecture of Nitzschia inconspicua, an elite biomass production diatom.</title>
        <authorList>
            <person name="Oliver A."/>
            <person name="Podell S."/>
            <person name="Pinowska A."/>
            <person name="Traller J.C."/>
            <person name="Smith S.R."/>
            <person name="McClure R."/>
            <person name="Beliaev A."/>
            <person name="Bohutskyi P."/>
            <person name="Hill E.A."/>
            <person name="Rabines A."/>
            <person name="Zheng H."/>
            <person name="Allen L.Z."/>
            <person name="Kuo A."/>
            <person name="Grigoriev I.V."/>
            <person name="Allen A.E."/>
            <person name="Hazlebeck D."/>
            <person name="Allen E.E."/>
        </authorList>
    </citation>
    <scope>NUCLEOTIDE SEQUENCE</scope>
    <source>
        <strain evidence="2">Hildebrandi</strain>
    </source>
</reference>
<comment type="caution">
    <text evidence="2">The sequence shown here is derived from an EMBL/GenBank/DDBJ whole genome shotgun (WGS) entry which is preliminary data.</text>
</comment>
<keyword evidence="1" id="KW-1133">Transmembrane helix</keyword>
<gene>
    <name evidence="2" type="ORF">IV203_026124</name>
</gene>
<protein>
    <submittedName>
        <fullName evidence="2">Uncharacterized protein</fullName>
    </submittedName>
</protein>
<feature type="transmembrane region" description="Helical" evidence="1">
    <location>
        <begin position="6"/>
        <end position="30"/>
    </location>
</feature>
<keyword evidence="3" id="KW-1185">Reference proteome</keyword>
<evidence type="ECO:0000313" key="3">
    <source>
        <dbReference type="Proteomes" id="UP000693970"/>
    </source>
</evidence>
<accession>A0A9K3LHZ5</accession>
<organism evidence="2 3">
    <name type="scientific">Nitzschia inconspicua</name>
    <dbReference type="NCBI Taxonomy" id="303405"/>
    <lineage>
        <taxon>Eukaryota</taxon>
        <taxon>Sar</taxon>
        <taxon>Stramenopiles</taxon>
        <taxon>Ochrophyta</taxon>
        <taxon>Bacillariophyta</taxon>
        <taxon>Bacillariophyceae</taxon>
        <taxon>Bacillariophycidae</taxon>
        <taxon>Bacillariales</taxon>
        <taxon>Bacillariaceae</taxon>
        <taxon>Nitzschia</taxon>
    </lineage>
</organism>
<dbReference type="AlphaFoldDB" id="A0A9K3LHZ5"/>
<reference evidence="2" key="2">
    <citation type="submission" date="2021-04" db="EMBL/GenBank/DDBJ databases">
        <authorList>
            <person name="Podell S."/>
        </authorList>
    </citation>
    <scope>NUCLEOTIDE SEQUENCE</scope>
    <source>
        <strain evidence="2">Hildebrandi</strain>
    </source>
</reference>
<proteinExistence type="predicted"/>
<dbReference type="EMBL" id="JAGRRH010000010">
    <property type="protein sequence ID" value="KAG7362764.1"/>
    <property type="molecule type" value="Genomic_DNA"/>
</dbReference>
<evidence type="ECO:0000256" key="1">
    <source>
        <dbReference type="SAM" id="Phobius"/>
    </source>
</evidence>
<evidence type="ECO:0000313" key="2">
    <source>
        <dbReference type="EMBL" id="KAG7362764.1"/>
    </source>
</evidence>